<dbReference type="AlphaFoldDB" id="R4XHL1"/>
<proteinExistence type="predicted"/>
<dbReference type="VEuPathDB" id="FungiDB:TAPDE_004376"/>
<dbReference type="OrthoDB" id="5307922at2759"/>
<evidence type="ECO:0000256" key="1">
    <source>
        <dbReference type="SAM" id="SignalP"/>
    </source>
</evidence>
<organism evidence="2 3">
    <name type="scientific">Taphrina deformans (strain PYCC 5710 / ATCC 11124 / CBS 356.35 / IMI 108563 / JCM 9778 / NBRC 8474)</name>
    <name type="common">Peach leaf curl fungus</name>
    <name type="synonym">Lalaria deformans</name>
    <dbReference type="NCBI Taxonomy" id="1097556"/>
    <lineage>
        <taxon>Eukaryota</taxon>
        <taxon>Fungi</taxon>
        <taxon>Dikarya</taxon>
        <taxon>Ascomycota</taxon>
        <taxon>Taphrinomycotina</taxon>
        <taxon>Taphrinomycetes</taxon>
        <taxon>Taphrinales</taxon>
        <taxon>Taphrinaceae</taxon>
        <taxon>Taphrina</taxon>
    </lineage>
</organism>
<dbReference type="PANTHER" id="PTHR11799:SF12">
    <property type="entry name" value="PARAOXONASE-RELATED"/>
    <property type="match status" value="1"/>
</dbReference>
<protein>
    <submittedName>
        <fullName evidence="2">Uncharacterized protein</fullName>
    </submittedName>
</protein>
<evidence type="ECO:0000313" key="2">
    <source>
        <dbReference type="EMBL" id="CCG84013.1"/>
    </source>
</evidence>
<accession>R4XHL1</accession>
<dbReference type="InterPro" id="IPR051288">
    <property type="entry name" value="Serum_paraoxonase/arylesterase"/>
</dbReference>
<dbReference type="Proteomes" id="UP000013776">
    <property type="component" value="Unassembled WGS sequence"/>
</dbReference>
<evidence type="ECO:0000313" key="3">
    <source>
        <dbReference type="Proteomes" id="UP000013776"/>
    </source>
</evidence>
<name>R4XHL1_TAPDE</name>
<dbReference type="Gene3D" id="2.120.10.30">
    <property type="entry name" value="TolB, C-terminal domain"/>
    <property type="match status" value="1"/>
</dbReference>
<sequence length="399" mass="44020">MYFQIFFAILALLIGVLAPRAKNLASMTGYGRKDWTAKNIETCRPVHSDQLFGCEDMHLHVDEDDRIMILACAASMQDRLDWFPAMGHVERPKSGIKDKLYAWDLVTDKLTALSTGTWSEDFISHGIDVVSTKNAREIAIYAINHLTTGSVIEKFTHQLGSASASHVKTFNDQSIVTTPNDIYVADEADDFFYTTNDHMFKTGLARQLETLLQFPTTHLAMHSNSQGGYRIVKSRLQNINGLAGDRNGRIFMNHVNAWVSVYDHDQPGNVTLVQRIKLGHASDNPSYSAETGELLISGFPRALELADFASHPHEATAASIVTRIDLSHLGSKFFGGGAGNVVQPPLDEFFLDPGTGTANMTTTTVVDKVGDAWYLTSVFGYSVVKCTGYSNTYETTSTF</sequence>
<dbReference type="EMBL" id="CAHR02000194">
    <property type="protein sequence ID" value="CCG84013.1"/>
    <property type="molecule type" value="Genomic_DNA"/>
</dbReference>
<dbReference type="SUPFAM" id="SSF63829">
    <property type="entry name" value="Calcium-dependent phosphotriesterase"/>
    <property type="match status" value="1"/>
</dbReference>
<reference evidence="2 3" key="1">
    <citation type="journal article" date="2013" name="MBio">
        <title>Genome sequencing of the plant pathogen Taphrina deformans, the causal agent of peach leaf curl.</title>
        <authorList>
            <person name="Cisse O.H."/>
            <person name="Almeida J.M.G.C.F."/>
            <person name="Fonseca A."/>
            <person name="Kumar A.A."/>
            <person name="Salojaervi J."/>
            <person name="Overmyer K."/>
            <person name="Hauser P.M."/>
            <person name="Pagni M."/>
        </authorList>
    </citation>
    <scope>NUCLEOTIDE SEQUENCE [LARGE SCALE GENOMIC DNA]</scope>
    <source>
        <strain evidence="3">PYCC 5710 / ATCC 11124 / CBS 356.35 / IMI 108563 / JCM 9778 / NBRC 8474</strain>
    </source>
</reference>
<keyword evidence="3" id="KW-1185">Reference proteome</keyword>
<dbReference type="PANTHER" id="PTHR11799">
    <property type="entry name" value="PARAOXONASE"/>
    <property type="match status" value="1"/>
</dbReference>
<dbReference type="eggNOG" id="ENOG502S462">
    <property type="taxonomic scope" value="Eukaryota"/>
</dbReference>
<dbReference type="InterPro" id="IPR011042">
    <property type="entry name" value="6-blade_b-propeller_TolB-like"/>
</dbReference>
<keyword evidence="1" id="KW-0732">Signal</keyword>
<comment type="caution">
    <text evidence="2">The sequence shown here is derived from an EMBL/GenBank/DDBJ whole genome shotgun (WGS) entry which is preliminary data.</text>
</comment>
<feature type="signal peptide" evidence="1">
    <location>
        <begin position="1"/>
        <end position="18"/>
    </location>
</feature>
<feature type="chain" id="PRO_5004381574" evidence="1">
    <location>
        <begin position="19"/>
        <end position="399"/>
    </location>
</feature>
<gene>
    <name evidence="2" type="ORF">TAPDE_004376</name>
</gene>